<feature type="domain" description="CoA carboxyltransferase C-terminal" evidence="2">
    <location>
        <begin position="281"/>
        <end position="530"/>
    </location>
</feature>
<accession>A0ABQ3THZ1</accession>
<dbReference type="PROSITE" id="PS50989">
    <property type="entry name" value="COA_CT_CTER"/>
    <property type="match status" value="1"/>
</dbReference>
<dbReference type="InterPro" id="IPR011763">
    <property type="entry name" value="COA_CT_C"/>
</dbReference>
<dbReference type="PANTHER" id="PTHR22855">
    <property type="entry name" value="ACETYL, PROPIONYL, PYRUVATE, AND GLUTACONYL CARBOXYLASE-RELATED"/>
    <property type="match status" value="1"/>
</dbReference>
<evidence type="ECO:0000259" key="2">
    <source>
        <dbReference type="PROSITE" id="PS50989"/>
    </source>
</evidence>
<dbReference type="InterPro" id="IPR029045">
    <property type="entry name" value="ClpP/crotonase-like_dom_sf"/>
</dbReference>
<evidence type="ECO:0000259" key="1">
    <source>
        <dbReference type="PROSITE" id="PS50980"/>
    </source>
</evidence>
<dbReference type="Gene3D" id="3.90.226.10">
    <property type="entry name" value="2-enoyl-CoA Hydratase, Chain A, domain 1"/>
    <property type="match status" value="2"/>
</dbReference>
<dbReference type="Proteomes" id="UP000608522">
    <property type="component" value="Unassembled WGS sequence"/>
</dbReference>
<sequence length="538" mass="57244">MQQAPVLTSAADPASEAWRTNEAAHRELTEGLRARLDAARLGGGEKARARHTARGKLLPRDRVDTLLDPGSPFLELAPLAAEGMYGGAAPAAGVIAGIGRVSGRECVIVANDATVKGGTYYPMTVKKHLRAQEVALENRLPCLYLVDSGGAFLPMQDEVFPDREHFGRIFYNQARMSGAGIPQIAAVLGSCTAGGAYVPAMSDEAVIVRNQGTIFLGGPPLVKAATGEVVTAEDLGGGEVHSRISGVTDHLAEDDAHALRIVRNIVATLPERGALPWSVEAPEEPKVDPDGLYGAVPVDSRTPYDAREIIARITDGSRFQEFKSEFGQTLVTGFARIHGHPVGIVANNGILFAESAQKGAHFIELCDQRGIPLLFLQNISGFMVGKDYEAGGIAKHGAKMVTAVACTRVPKLTVVVGGSYGAGNYSMCGRAYSPRFLWMWPNAKISVMGGEQAASVLATVKRDQIEGAGQEWAAEDEEAFKAPVRAQYEEQGNAYYATARLWDDGVIDPMETRQVLGLALTACANAPLGDSGFGIFRM</sequence>
<keyword evidence="4" id="KW-1185">Reference proteome</keyword>
<reference evidence="4" key="1">
    <citation type="submission" date="2023-07" db="EMBL/GenBank/DDBJ databases">
        <title>Whole genome shotgun sequence of Streptomyces spororaveus NBRC 15456.</title>
        <authorList>
            <person name="Komaki H."/>
            <person name="Tamura T."/>
        </authorList>
    </citation>
    <scope>NUCLEOTIDE SEQUENCE [LARGE SCALE GENOMIC DNA]</scope>
    <source>
        <strain evidence="4">NBRC 15456</strain>
    </source>
</reference>
<dbReference type="Pfam" id="PF01039">
    <property type="entry name" value="Carboxyl_trans"/>
    <property type="match status" value="1"/>
</dbReference>
<evidence type="ECO:0000313" key="4">
    <source>
        <dbReference type="Proteomes" id="UP000608522"/>
    </source>
</evidence>
<evidence type="ECO:0000313" key="3">
    <source>
        <dbReference type="EMBL" id="GHI80028.1"/>
    </source>
</evidence>
<dbReference type="EMBL" id="BNED01000005">
    <property type="protein sequence ID" value="GHI80028.1"/>
    <property type="molecule type" value="Genomic_DNA"/>
</dbReference>
<feature type="domain" description="CoA carboxyltransferase N-terminal" evidence="1">
    <location>
        <begin position="25"/>
        <end position="281"/>
    </location>
</feature>
<proteinExistence type="predicted"/>
<dbReference type="PANTHER" id="PTHR22855:SF13">
    <property type="entry name" value="METHYLCROTONOYL-COA CARBOXYLASE BETA CHAIN, MITOCHONDRIAL"/>
    <property type="match status" value="1"/>
</dbReference>
<comment type="caution">
    <text evidence="3">The sequence shown here is derived from an EMBL/GenBank/DDBJ whole genome shotgun (WGS) entry which is preliminary data.</text>
</comment>
<gene>
    <name evidence="3" type="ORF">Sspor_55890</name>
</gene>
<dbReference type="InterPro" id="IPR034733">
    <property type="entry name" value="AcCoA_carboxyl_beta"/>
</dbReference>
<dbReference type="PROSITE" id="PS50980">
    <property type="entry name" value="COA_CT_NTER"/>
    <property type="match status" value="1"/>
</dbReference>
<protein>
    <submittedName>
        <fullName evidence="3">Acetyl-CoA carboxylase subunit beta</fullName>
    </submittedName>
</protein>
<name>A0ABQ3THZ1_9ACTN</name>
<dbReference type="SUPFAM" id="SSF52096">
    <property type="entry name" value="ClpP/crotonase"/>
    <property type="match status" value="2"/>
</dbReference>
<organism evidence="3 4">
    <name type="scientific">Streptomyces spororaveus</name>
    <dbReference type="NCBI Taxonomy" id="284039"/>
    <lineage>
        <taxon>Bacteria</taxon>
        <taxon>Bacillati</taxon>
        <taxon>Actinomycetota</taxon>
        <taxon>Actinomycetes</taxon>
        <taxon>Kitasatosporales</taxon>
        <taxon>Streptomycetaceae</taxon>
        <taxon>Streptomyces</taxon>
    </lineage>
</organism>
<dbReference type="InterPro" id="IPR045190">
    <property type="entry name" value="MCCB/AccD1-like"/>
</dbReference>
<dbReference type="InterPro" id="IPR011762">
    <property type="entry name" value="COA_CT_N"/>
</dbReference>
<dbReference type="RefSeq" id="WP_202201479.1">
    <property type="nucleotide sequence ID" value="NZ_BAAATO010000009.1"/>
</dbReference>